<dbReference type="EMBL" id="GBXM01032659">
    <property type="protein sequence ID" value="JAH75918.1"/>
    <property type="molecule type" value="Transcribed_RNA"/>
</dbReference>
<reference evidence="1" key="1">
    <citation type="submission" date="2014-11" db="EMBL/GenBank/DDBJ databases">
        <authorList>
            <person name="Amaro Gonzalez C."/>
        </authorList>
    </citation>
    <scope>NUCLEOTIDE SEQUENCE</scope>
</reference>
<name>A0A0E9VFF1_ANGAN</name>
<organism evidence="1">
    <name type="scientific">Anguilla anguilla</name>
    <name type="common">European freshwater eel</name>
    <name type="synonym">Muraena anguilla</name>
    <dbReference type="NCBI Taxonomy" id="7936"/>
    <lineage>
        <taxon>Eukaryota</taxon>
        <taxon>Metazoa</taxon>
        <taxon>Chordata</taxon>
        <taxon>Craniata</taxon>
        <taxon>Vertebrata</taxon>
        <taxon>Euteleostomi</taxon>
        <taxon>Actinopterygii</taxon>
        <taxon>Neopterygii</taxon>
        <taxon>Teleostei</taxon>
        <taxon>Anguilliformes</taxon>
        <taxon>Anguillidae</taxon>
        <taxon>Anguilla</taxon>
    </lineage>
</organism>
<protein>
    <submittedName>
        <fullName evidence="1">Uncharacterized protein</fullName>
    </submittedName>
</protein>
<sequence length="27" mass="2963">MIPVVFADRAVIICLTISRVIVTVYGL</sequence>
<evidence type="ECO:0000313" key="1">
    <source>
        <dbReference type="EMBL" id="JAH75918.1"/>
    </source>
</evidence>
<dbReference type="AlphaFoldDB" id="A0A0E9VFF1"/>
<reference evidence="1" key="2">
    <citation type="journal article" date="2015" name="Fish Shellfish Immunol.">
        <title>Early steps in the European eel (Anguilla anguilla)-Vibrio vulnificus interaction in the gills: Role of the RtxA13 toxin.</title>
        <authorList>
            <person name="Callol A."/>
            <person name="Pajuelo D."/>
            <person name="Ebbesson L."/>
            <person name="Teles M."/>
            <person name="MacKenzie S."/>
            <person name="Amaro C."/>
        </authorList>
    </citation>
    <scope>NUCLEOTIDE SEQUENCE</scope>
</reference>
<accession>A0A0E9VFF1</accession>
<proteinExistence type="predicted"/>